<keyword evidence="3" id="KW-1185">Reference proteome</keyword>
<feature type="transmembrane region" description="Helical" evidence="1">
    <location>
        <begin position="6"/>
        <end position="26"/>
    </location>
</feature>
<dbReference type="AlphaFoldDB" id="A0A1H3C3T5"/>
<organism evidence="2 3">
    <name type="scientific">Ruegeria halocynthiae</name>
    <dbReference type="NCBI Taxonomy" id="985054"/>
    <lineage>
        <taxon>Bacteria</taxon>
        <taxon>Pseudomonadati</taxon>
        <taxon>Pseudomonadota</taxon>
        <taxon>Alphaproteobacteria</taxon>
        <taxon>Rhodobacterales</taxon>
        <taxon>Roseobacteraceae</taxon>
        <taxon>Ruegeria</taxon>
    </lineage>
</organism>
<protein>
    <submittedName>
        <fullName evidence="2">Uncharacterized membrane protein YsdA, DUF1294 family</fullName>
    </submittedName>
</protein>
<accession>A0A1H3C3T5</accession>
<dbReference type="STRING" id="985054.SAMN05444358_106107"/>
<dbReference type="OrthoDB" id="72963at2"/>
<feature type="transmembrane region" description="Helical" evidence="1">
    <location>
        <begin position="38"/>
        <end position="56"/>
    </location>
</feature>
<dbReference type="Proteomes" id="UP000183400">
    <property type="component" value="Unassembled WGS sequence"/>
</dbReference>
<keyword evidence="1" id="KW-0472">Membrane</keyword>
<evidence type="ECO:0000256" key="1">
    <source>
        <dbReference type="SAM" id="Phobius"/>
    </source>
</evidence>
<evidence type="ECO:0000313" key="3">
    <source>
        <dbReference type="Proteomes" id="UP000183400"/>
    </source>
</evidence>
<sequence length="99" mass="11320">MWIAVIYLWAINALTLLIFGWDKLRARRRKRRVPERRLLWLAALGGSLAALLGRWIFGHKTRKRGFSAWLYTITACQAGICYLIISRDLGALLQLAPAP</sequence>
<feature type="transmembrane region" description="Helical" evidence="1">
    <location>
        <begin position="68"/>
        <end position="85"/>
    </location>
</feature>
<gene>
    <name evidence="2" type="ORF">SAMN05444358_106107</name>
</gene>
<reference evidence="3" key="1">
    <citation type="submission" date="2016-10" db="EMBL/GenBank/DDBJ databases">
        <authorList>
            <person name="Varghese N."/>
            <person name="Submissions S."/>
        </authorList>
    </citation>
    <scope>NUCLEOTIDE SEQUENCE [LARGE SCALE GENOMIC DNA]</scope>
    <source>
        <strain evidence="3">DSM 27839</strain>
    </source>
</reference>
<evidence type="ECO:0000313" key="2">
    <source>
        <dbReference type="EMBL" id="SDX48294.1"/>
    </source>
</evidence>
<dbReference type="InterPro" id="IPR010718">
    <property type="entry name" value="DUF1294"/>
</dbReference>
<dbReference type="EMBL" id="FNNP01000006">
    <property type="protein sequence ID" value="SDX48294.1"/>
    <property type="molecule type" value="Genomic_DNA"/>
</dbReference>
<name>A0A1H3C3T5_9RHOB</name>
<proteinExistence type="predicted"/>
<keyword evidence="1" id="KW-0812">Transmembrane</keyword>
<keyword evidence="1" id="KW-1133">Transmembrane helix</keyword>
<dbReference type="Pfam" id="PF06961">
    <property type="entry name" value="DUF1294"/>
    <property type="match status" value="1"/>
</dbReference>